<dbReference type="Pfam" id="PF12728">
    <property type="entry name" value="HTH_17"/>
    <property type="match status" value="1"/>
</dbReference>
<organism evidence="2 3">
    <name type="scientific">Candidatus Thiodiazotropha lotti</name>
    <dbReference type="NCBI Taxonomy" id="2792787"/>
    <lineage>
        <taxon>Bacteria</taxon>
        <taxon>Pseudomonadati</taxon>
        <taxon>Pseudomonadota</taxon>
        <taxon>Gammaproteobacteria</taxon>
        <taxon>Chromatiales</taxon>
        <taxon>Sedimenticolaceae</taxon>
        <taxon>Candidatus Thiodiazotropha</taxon>
    </lineage>
</organism>
<dbReference type="Proteomes" id="UP000886687">
    <property type="component" value="Unassembled WGS sequence"/>
</dbReference>
<comment type="caution">
    <text evidence="2">The sequence shown here is derived from an EMBL/GenBank/DDBJ whole genome shotgun (WGS) entry which is preliminary data.</text>
</comment>
<dbReference type="AlphaFoldDB" id="A0A9E4K5H9"/>
<reference evidence="2" key="1">
    <citation type="journal article" date="2021" name="Proc. Natl. Acad. Sci. U.S.A.">
        <title>Global biogeography of chemosynthetic symbionts reveals both localized and globally distributed symbiont groups. .</title>
        <authorList>
            <person name="Osvatic J.T."/>
            <person name="Wilkins L.G.E."/>
            <person name="Leibrecht L."/>
            <person name="Leray M."/>
            <person name="Zauner S."/>
            <person name="Polzin J."/>
            <person name="Camacho Y."/>
            <person name="Gros O."/>
            <person name="van Gils J.A."/>
            <person name="Eisen J.A."/>
            <person name="Petersen J.M."/>
            <person name="Yuen B."/>
        </authorList>
    </citation>
    <scope>NUCLEOTIDE SEQUENCE</scope>
    <source>
        <strain evidence="2">MAGL173</strain>
    </source>
</reference>
<accession>A0A9E4K5H9</accession>
<gene>
    <name evidence="2" type="ORF">JAZ04_11725</name>
</gene>
<proteinExistence type="predicted"/>
<sequence length="61" mass="6747">MNSQIHTVNEAMEILRSSRATVYALINSGRLRSFKIGNRRYIRSSAISAFIDSAEKDSAAA</sequence>
<evidence type="ECO:0000259" key="1">
    <source>
        <dbReference type="Pfam" id="PF12728"/>
    </source>
</evidence>
<feature type="domain" description="Helix-turn-helix" evidence="1">
    <location>
        <begin position="7"/>
        <end position="53"/>
    </location>
</feature>
<dbReference type="InterPro" id="IPR010093">
    <property type="entry name" value="SinI_DNA-bd"/>
</dbReference>
<dbReference type="EMBL" id="JAEPDI010000006">
    <property type="protein sequence ID" value="MCG7939504.1"/>
    <property type="molecule type" value="Genomic_DNA"/>
</dbReference>
<dbReference type="NCBIfam" id="TIGR01764">
    <property type="entry name" value="excise"/>
    <property type="match status" value="1"/>
</dbReference>
<protein>
    <submittedName>
        <fullName evidence="2">Helix-turn-helix domain-containing protein</fullName>
    </submittedName>
</protein>
<name>A0A9E4K5H9_9GAMM</name>
<dbReference type="InterPro" id="IPR041657">
    <property type="entry name" value="HTH_17"/>
</dbReference>
<dbReference type="GO" id="GO:0003677">
    <property type="term" value="F:DNA binding"/>
    <property type="evidence" value="ECO:0007669"/>
    <property type="project" value="InterPro"/>
</dbReference>
<evidence type="ECO:0000313" key="2">
    <source>
        <dbReference type="EMBL" id="MCG7939504.1"/>
    </source>
</evidence>
<evidence type="ECO:0000313" key="3">
    <source>
        <dbReference type="Proteomes" id="UP000886687"/>
    </source>
</evidence>